<evidence type="ECO:0000256" key="2">
    <source>
        <dbReference type="ARBA" id="ARBA00022574"/>
    </source>
</evidence>
<feature type="region of interest" description="Disordered" evidence="5">
    <location>
        <begin position="1165"/>
        <end position="1202"/>
    </location>
</feature>
<feature type="region of interest" description="Disordered" evidence="5">
    <location>
        <begin position="503"/>
        <end position="590"/>
    </location>
</feature>
<reference evidence="6" key="1">
    <citation type="submission" date="2025-08" db="UniProtKB">
        <authorList>
            <consortium name="Ensembl"/>
        </authorList>
    </citation>
    <scope>IDENTIFICATION</scope>
    <source>
        <strain evidence="6">Glennie</strain>
    </source>
</reference>
<evidence type="ECO:0000313" key="7">
    <source>
        <dbReference type="Proteomes" id="UP000002279"/>
    </source>
</evidence>
<keyword evidence="3" id="KW-0677">Repeat</keyword>
<dbReference type="Proteomes" id="UP000002279">
    <property type="component" value="Unplaced"/>
</dbReference>
<feature type="compositionally biased region" description="Low complexity" evidence="5">
    <location>
        <begin position="521"/>
        <end position="533"/>
    </location>
</feature>
<dbReference type="PANTHER" id="PTHR14897">
    <property type="entry name" value="WD REPEAT AND COILED-COIL-CONTAINING PROTEIN"/>
    <property type="match status" value="1"/>
</dbReference>
<organism evidence="6 7">
    <name type="scientific">Ornithorhynchus anatinus</name>
    <name type="common">Duckbill platypus</name>
    <dbReference type="NCBI Taxonomy" id="9258"/>
    <lineage>
        <taxon>Eukaryota</taxon>
        <taxon>Metazoa</taxon>
        <taxon>Chordata</taxon>
        <taxon>Craniata</taxon>
        <taxon>Vertebrata</taxon>
        <taxon>Euteleostomi</taxon>
        <taxon>Mammalia</taxon>
        <taxon>Monotremata</taxon>
        <taxon>Ornithorhynchidae</taxon>
        <taxon>Ornithorhynchus</taxon>
    </lineage>
</organism>
<name>A0A6I8MZ84_ORNAN</name>
<evidence type="ECO:0000256" key="5">
    <source>
        <dbReference type="SAM" id="MobiDB-lite"/>
    </source>
</evidence>
<feature type="region of interest" description="Disordered" evidence="5">
    <location>
        <begin position="1230"/>
        <end position="1255"/>
    </location>
</feature>
<feature type="region of interest" description="Disordered" evidence="5">
    <location>
        <begin position="991"/>
        <end position="1031"/>
    </location>
</feature>
<proteinExistence type="predicted"/>
<accession>A0A6I8MZ84</accession>
<evidence type="ECO:0000313" key="6">
    <source>
        <dbReference type="Ensembl" id="ENSOANP00000034001.1"/>
    </source>
</evidence>
<evidence type="ECO:0000256" key="4">
    <source>
        <dbReference type="ARBA" id="ARBA00023054"/>
    </source>
</evidence>
<evidence type="ECO:0000256" key="3">
    <source>
        <dbReference type="ARBA" id="ARBA00022737"/>
    </source>
</evidence>
<keyword evidence="7" id="KW-1185">Reference proteome</keyword>
<dbReference type="GO" id="GO:0019900">
    <property type="term" value="F:kinase binding"/>
    <property type="evidence" value="ECO:0000318"/>
    <property type="project" value="GO_Central"/>
</dbReference>
<keyword evidence="4" id="KW-0175">Coiled coil</keyword>
<reference evidence="6" key="2">
    <citation type="submission" date="2025-09" db="UniProtKB">
        <authorList>
            <consortium name="Ensembl"/>
        </authorList>
    </citation>
    <scope>IDENTIFICATION</scope>
    <source>
        <strain evidence="6">Glennie</strain>
    </source>
</reference>
<dbReference type="GeneTree" id="ENSGT00390000001660"/>
<gene>
    <name evidence="6" type="primary">WDCP</name>
</gene>
<dbReference type="Bgee" id="ENSOANG00000007626">
    <property type="expression patterns" value="Expressed in testis and 7 other cell types or tissues"/>
</dbReference>
<protein>
    <recommendedName>
        <fullName evidence="1">WD repeat and coiled-coil-containing protein</fullName>
    </recommendedName>
</protein>
<sequence length="1472" mass="159813">MNLRRSFLVSKPKGDMDLGKVKLPRTGLNALNQALHPVHGLAWTDGKRVILTALSAWSSGEPMLGDSSVIGQFEHVHGLSWGPPGVANTPALLAVQHKKHVTVWELCFSPAERNGLLISQTCETAVPFPMLPQGCLWHPKRDILTILTTRDASVMYSVRRDSFNVKADIKASGLIHCGCWTKEGNRLVLAIGSALHSYIWDNAQKTLLPCSFCPIFEVGGYICATEATVGLQIAAATKEPLKKTCGFQAGLAFDGTTSSEIASLVCHPTLGLMDEEYATDLGKKAIESRKSLFTETPSLGSRDVVHILAKHRRSDPSPLISLRNKEEPPDVGHSSSSLILVAFERKVTTTRKVGIPGILVPDIIAFDAQAQTVAVASNACDTILICSIAISSGPSVRQIQLEKDERPKGACFSTDKLLLILVGKQKSLDSASSPASNSEKYLAHLMFKEVLPGEEHPAWLHGPQNVHFGCDPSVIVLGRRRFSENPSRGEALVDRELLLRTGGPLAQSPSMKRRITDKAGSPSNEQSPSSSVSDLEEKRPGSGSSGAVDPLESESFGRSPSLVALGTRFPSRPASPKLPLGIIHETADPPKHNRCLGAREGGHFVRSLESLCGNFTELKHRLSELADLARDGMRLPPIYPSVQEPSFVNITFQKPFAADEAEEEKRTVLLCDSKLHLKTVQEAFNLSVIEMKHGSLQVGGCEDRVITGQSDNNTSVAMSNSNLKSQPPLERMELGKGKLLRTGINALTEAVHPIYGLAWTDGKQVLLMPLQNGEPGLSGSSVIGQFEHVHGLSWCPVFQANWPALLAVQHKKHVTVWELCYSSPEKNKLLVSQSCEVREPFPVLPQGCIWHPKKEILTILTNQDASVIYSVRCDSIIVKADIKASGLIHCACWTEEGNRLVLAIGSALHSYIWDSTRKTLLPCSFCPIFDVGGYICATEATVGLQIAVATELPLDKICGLNAGMAFDIPADGESNSFPSQSTLLVADEELPKAPGKAAQDPEKSTSSLSPDMVDLTHVHSNNPRPRPSPLLNLKPKDYLTGSGHDSSHLILVSFEPKATTTRKVNIPGILVPDIMAFDPKAQVVAIASNTCNVILVYSLTPSSMPNIQQIQLAACERPKGVCFLFNSLLLILVGKQKSTEPAFLPSSKSDKFSLHLMVKEILLEEEDSSVSSGSSPSDSPSAGDDMLDVAGPGKSPENLPPASFLKGEKLLIPGSDTPFLGGKPLIEEVKSPACEQNQPPRVSKRSKTEISSERLMDLETLEVEPVSRSAATRRSLKESNTPAFPKVQVNTQESLRPPKSNLPKKASRLLKDLERLYGSFSELQQRLAQLPDLKQNGKTSSALYPLSQEPSFVHVIYQKPHVGGSVVERRTFLLCDGRLRLSVIQRTFGLSLVEMQHESLWIILAADSEGFIPLTFTATQEIIIRDGSVSSETSQDNFAPNSDLSRLPEVFRDHSAKSGDAHNSMEKSDGTM</sequence>
<dbReference type="Ensembl" id="ENSOANT00000067787.1">
    <property type="protein sequence ID" value="ENSOANP00000034001.1"/>
    <property type="gene ID" value="ENSOANG00000007626.3"/>
</dbReference>
<dbReference type="InterPro" id="IPR028041">
    <property type="entry name" value="WDCP"/>
</dbReference>
<feature type="region of interest" description="Disordered" evidence="5">
    <location>
        <begin position="1453"/>
        <end position="1472"/>
    </location>
</feature>
<feature type="compositionally biased region" description="Basic and acidic residues" evidence="5">
    <location>
        <begin position="1246"/>
        <end position="1255"/>
    </location>
</feature>
<feature type="region of interest" description="Disordered" evidence="5">
    <location>
        <begin position="1266"/>
        <end position="1285"/>
    </location>
</feature>
<dbReference type="InParanoid" id="A0A6I8MZ84"/>
<keyword evidence="2" id="KW-0853">WD repeat</keyword>
<evidence type="ECO:0000256" key="1">
    <source>
        <dbReference type="ARBA" id="ARBA00015683"/>
    </source>
</evidence>
<dbReference type="InterPro" id="IPR036322">
    <property type="entry name" value="WD40_repeat_dom_sf"/>
</dbReference>
<feature type="compositionally biased region" description="Low complexity" evidence="5">
    <location>
        <begin position="1169"/>
        <end position="1184"/>
    </location>
</feature>
<dbReference type="SUPFAM" id="SSF50978">
    <property type="entry name" value="WD40 repeat-like"/>
    <property type="match status" value="1"/>
</dbReference>
<dbReference type="PANTHER" id="PTHR14897:SF5">
    <property type="entry name" value="WD REPEAT AND COILED-COIL-CONTAINING PROTEIN"/>
    <property type="match status" value="1"/>
</dbReference>
<dbReference type="Pfam" id="PF15390">
    <property type="entry name" value="WDCP"/>
    <property type="match status" value="2"/>
</dbReference>
<dbReference type="FunCoup" id="A0A6I8MZ84">
    <property type="interactions" value="1188"/>
</dbReference>